<dbReference type="AlphaFoldDB" id="A0A6J5KBV1"/>
<accession>A0A6J5KBV1</accession>
<proteinExistence type="predicted"/>
<evidence type="ECO:0000313" key="2">
    <source>
        <dbReference type="Proteomes" id="UP000494102"/>
    </source>
</evidence>
<reference evidence="1 2" key="1">
    <citation type="submission" date="2020-04" db="EMBL/GenBank/DDBJ databases">
        <authorList>
            <person name="De Canck E."/>
        </authorList>
    </citation>
    <scope>NUCLEOTIDE SEQUENCE [LARGE SCALE GENOMIC DNA]</scope>
    <source>
        <strain evidence="1 2">LMG 9964</strain>
    </source>
</reference>
<gene>
    <name evidence="1" type="ORF">LMG9964_04071</name>
</gene>
<dbReference type="GeneID" id="27796012"/>
<evidence type="ECO:0000313" key="1">
    <source>
        <dbReference type="EMBL" id="CAB4050405.1"/>
    </source>
</evidence>
<organism evidence="1 2">
    <name type="scientific">Paraburkholderia phenoliruptrix</name>
    <dbReference type="NCBI Taxonomy" id="252970"/>
    <lineage>
        <taxon>Bacteria</taxon>
        <taxon>Pseudomonadati</taxon>
        <taxon>Pseudomonadota</taxon>
        <taxon>Betaproteobacteria</taxon>
        <taxon>Burkholderiales</taxon>
        <taxon>Burkholderiaceae</taxon>
        <taxon>Paraburkholderia</taxon>
    </lineage>
</organism>
<protein>
    <submittedName>
        <fullName evidence="1">Uncharacterized protein</fullName>
    </submittedName>
</protein>
<dbReference type="RefSeq" id="WP_015001941.1">
    <property type="nucleotide sequence ID" value="NZ_CADILN010000005.1"/>
</dbReference>
<dbReference type="EMBL" id="CADILN010000005">
    <property type="protein sequence ID" value="CAB4050405.1"/>
    <property type="molecule type" value="Genomic_DNA"/>
</dbReference>
<sequence length="271" mass="30667">MDTLSREKRLTNLLNAEEKAHPAQIERLLHRRKTTRLGTVLYDLAGYARTRALYAYFIEHDLGKCKQDFYLASKLALASVGQDGGASFEVGSDIQIALLSDCDEVVKAIAFVETPDLVSARNNPLYGHFDVYMLQMAIRGEDETVRAMIEKTAKHGRKPLRTECTEGRDFFSLLLKGDKTGLEDVIEKHASIKGSGDVAEEFMAYRASLETKLCWYRGIPVEIDHPLVPMELMPIRPLAHYDNVYEFLEPGWAPSPPDFRGKLSRIFSKRL</sequence>
<dbReference type="Proteomes" id="UP000494102">
    <property type="component" value="Unassembled WGS sequence"/>
</dbReference>
<name>A0A6J5KBV1_9BURK</name>